<proteinExistence type="predicted"/>
<reference evidence="2" key="2">
    <citation type="journal article" date="2015" name="Fish Shellfish Immunol.">
        <title>Early steps in the European eel (Anguilla anguilla)-Vibrio vulnificus interaction in the gills: Role of the RtxA13 toxin.</title>
        <authorList>
            <person name="Callol A."/>
            <person name="Pajuelo D."/>
            <person name="Ebbesson L."/>
            <person name="Teles M."/>
            <person name="MacKenzie S."/>
            <person name="Amaro C."/>
        </authorList>
    </citation>
    <scope>NUCLEOTIDE SEQUENCE</scope>
</reference>
<organism evidence="2">
    <name type="scientific">Anguilla anguilla</name>
    <name type="common">European freshwater eel</name>
    <name type="synonym">Muraena anguilla</name>
    <dbReference type="NCBI Taxonomy" id="7936"/>
    <lineage>
        <taxon>Eukaryota</taxon>
        <taxon>Metazoa</taxon>
        <taxon>Chordata</taxon>
        <taxon>Craniata</taxon>
        <taxon>Vertebrata</taxon>
        <taxon>Euteleostomi</taxon>
        <taxon>Actinopterygii</taxon>
        <taxon>Neopterygii</taxon>
        <taxon>Teleostei</taxon>
        <taxon>Anguilliformes</taxon>
        <taxon>Anguillidae</taxon>
        <taxon>Anguilla</taxon>
    </lineage>
</organism>
<evidence type="ECO:0000256" key="1">
    <source>
        <dbReference type="SAM" id="MobiDB-lite"/>
    </source>
</evidence>
<feature type="region of interest" description="Disordered" evidence="1">
    <location>
        <begin position="1"/>
        <end position="29"/>
    </location>
</feature>
<name>A0A0E9RNM9_ANGAN</name>
<feature type="compositionally biased region" description="Polar residues" evidence="1">
    <location>
        <begin position="1"/>
        <end position="12"/>
    </location>
</feature>
<protein>
    <submittedName>
        <fullName evidence="2">Uncharacterized protein</fullName>
    </submittedName>
</protein>
<evidence type="ECO:0000313" key="2">
    <source>
        <dbReference type="EMBL" id="JAH30714.1"/>
    </source>
</evidence>
<dbReference type="AlphaFoldDB" id="A0A0E9RNM9"/>
<accession>A0A0E9RNM9</accession>
<sequence length="142" mass="16042">MESTDSMESTGDVQPCSKRSRQETSEEEEYEKYLQTAESSLKTLCTLTGQIPPPQWVTARLLDLQALITRINTARPLKLSPAAAAASHSGSELYIHTLVLCSSPQLFLFHRTVMCSLCVKFCLYCKGQHTVTKRLYFIFIKF</sequence>
<reference evidence="2" key="1">
    <citation type="submission" date="2014-11" db="EMBL/GenBank/DDBJ databases">
        <authorList>
            <person name="Amaro Gonzalez C."/>
        </authorList>
    </citation>
    <scope>NUCLEOTIDE SEQUENCE</scope>
</reference>
<dbReference type="EMBL" id="GBXM01077863">
    <property type="protein sequence ID" value="JAH30714.1"/>
    <property type="molecule type" value="Transcribed_RNA"/>
</dbReference>